<dbReference type="EMBL" id="JARPUR010000001">
    <property type="protein sequence ID" value="KAK4887482.1"/>
    <property type="molecule type" value="Genomic_DNA"/>
</dbReference>
<feature type="compositionally biased region" description="Basic and acidic residues" evidence="1">
    <location>
        <begin position="57"/>
        <end position="72"/>
    </location>
</feature>
<dbReference type="PANTHER" id="PTHR33480:SF1">
    <property type="entry name" value="TYR RECOMBINASE DOMAIN-CONTAINING PROTEIN"/>
    <property type="match status" value="1"/>
</dbReference>
<comment type="caution">
    <text evidence="2">The sequence shown here is derived from an EMBL/GenBank/DDBJ whole genome shotgun (WGS) entry which is preliminary data.</text>
</comment>
<protein>
    <submittedName>
        <fullName evidence="2">Uncharacterized protein</fullName>
    </submittedName>
</protein>
<dbReference type="Proteomes" id="UP001353858">
    <property type="component" value="Unassembled WGS sequence"/>
</dbReference>
<dbReference type="AlphaFoldDB" id="A0AAN7Q9U9"/>
<feature type="compositionally biased region" description="Acidic residues" evidence="1">
    <location>
        <begin position="23"/>
        <end position="36"/>
    </location>
</feature>
<organism evidence="2 3">
    <name type="scientific">Aquatica leii</name>
    <dbReference type="NCBI Taxonomy" id="1421715"/>
    <lineage>
        <taxon>Eukaryota</taxon>
        <taxon>Metazoa</taxon>
        <taxon>Ecdysozoa</taxon>
        <taxon>Arthropoda</taxon>
        <taxon>Hexapoda</taxon>
        <taxon>Insecta</taxon>
        <taxon>Pterygota</taxon>
        <taxon>Neoptera</taxon>
        <taxon>Endopterygota</taxon>
        <taxon>Coleoptera</taxon>
        <taxon>Polyphaga</taxon>
        <taxon>Elateriformia</taxon>
        <taxon>Elateroidea</taxon>
        <taxon>Lampyridae</taxon>
        <taxon>Luciolinae</taxon>
        <taxon>Aquatica</taxon>
    </lineage>
</organism>
<proteinExistence type="predicted"/>
<gene>
    <name evidence="2" type="ORF">RN001_003753</name>
</gene>
<dbReference type="PANTHER" id="PTHR33480">
    <property type="entry name" value="SET DOMAIN-CONTAINING PROTEIN-RELATED"/>
    <property type="match status" value="1"/>
</dbReference>
<evidence type="ECO:0000313" key="2">
    <source>
        <dbReference type="EMBL" id="KAK4887482.1"/>
    </source>
</evidence>
<keyword evidence="3" id="KW-1185">Reference proteome</keyword>
<sequence length="363" mass="41806">MAYYEKEQARLQALHDEINREEELIDGEAEDSEQDNVSESNHSTTTEQSDDDYVSGAEKDSDVVEAEERSFTDDEFEESDTSACDIPLTHRMNPYVGKDKTIWRRVPPVTLGRKKAKTLQEIVFSLMKADDIAFQAKKDLLIAHFGESYLKKHRREQMAYACSNRMRELSRLLINYRTITNNHNVAFKGISEPKKFDAVITAVRNITGYDHLKKTFTAPSLAMHLGTSLKLICDELIHLILRETPGFTCKPSINIKTSIKQIKYFKELALSRWNTELASIANKDLLEKRWQKPLLLPFVSDVQQFRDGVLKLASNFQKTLVDNQTNINAYKLHVQCVLALLILFNRRRIGDVQYLTIKDNKMI</sequence>
<evidence type="ECO:0000256" key="1">
    <source>
        <dbReference type="SAM" id="MobiDB-lite"/>
    </source>
</evidence>
<reference evidence="3" key="1">
    <citation type="submission" date="2023-01" db="EMBL/GenBank/DDBJ databases">
        <title>Key to firefly adult light organ development and bioluminescence: homeobox transcription factors regulate luciferase expression and transportation to peroxisome.</title>
        <authorList>
            <person name="Fu X."/>
        </authorList>
    </citation>
    <scope>NUCLEOTIDE SEQUENCE [LARGE SCALE GENOMIC DNA]</scope>
</reference>
<evidence type="ECO:0000313" key="3">
    <source>
        <dbReference type="Proteomes" id="UP001353858"/>
    </source>
</evidence>
<feature type="region of interest" description="Disordered" evidence="1">
    <location>
        <begin position="14"/>
        <end position="80"/>
    </location>
</feature>
<feature type="compositionally biased region" description="Polar residues" evidence="1">
    <location>
        <begin position="37"/>
        <end position="47"/>
    </location>
</feature>
<name>A0AAN7Q9U9_9COLE</name>
<accession>A0AAN7Q9U9</accession>